<feature type="domain" description="Fibronectin type-III" evidence="2">
    <location>
        <begin position="504"/>
        <end position="585"/>
    </location>
</feature>
<dbReference type="EMBL" id="JARGDL010000011">
    <property type="protein sequence ID" value="MDF1612208.1"/>
    <property type="molecule type" value="Genomic_DNA"/>
</dbReference>
<proteinExistence type="predicted"/>
<keyword evidence="4" id="KW-1185">Reference proteome</keyword>
<dbReference type="Pfam" id="PF02638">
    <property type="entry name" value="GHL10"/>
    <property type="match status" value="1"/>
</dbReference>
<dbReference type="NCBIfam" id="TIGR04183">
    <property type="entry name" value="Por_Secre_tail"/>
    <property type="match status" value="1"/>
</dbReference>
<dbReference type="CDD" id="cd00063">
    <property type="entry name" value="FN3"/>
    <property type="match status" value="1"/>
</dbReference>
<dbReference type="SMART" id="SM00060">
    <property type="entry name" value="FN3"/>
    <property type="match status" value="2"/>
</dbReference>
<dbReference type="InterPro" id="IPR003961">
    <property type="entry name" value="FN3_dom"/>
</dbReference>
<feature type="domain" description="Fibronectin type-III" evidence="2">
    <location>
        <begin position="598"/>
        <end position="681"/>
    </location>
</feature>
<dbReference type="InterPro" id="IPR003790">
    <property type="entry name" value="GHL10"/>
</dbReference>
<name>A0AAE3TCA2_9BACT</name>
<protein>
    <submittedName>
        <fullName evidence="3">Family 10 glycosylhydrolase</fullName>
    </submittedName>
</protein>
<dbReference type="AlphaFoldDB" id="A0AAE3TCA2"/>
<dbReference type="Gene3D" id="3.20.20.80">
    <property type="entry name" value="Glycosidases"/>
    <property type="match status" value="1"/>
</dbReference>
<accession>A0AAE3TCA2</accession>
<evidence type="ECO:0000313" key="3">
    <source>
        <dbReference type="EMBL" id="MDF1612208.1"/>
    </source>
</evidence>
<organism evidence="3 4">
    <name type="scientific">Stygiobacter electus</name>
    <dbReference type="NCBI Taxonomy" id="3032292"/>
    <lineage>
        <taxon>Bacteria</taxon>
        <taxon>Pseudomonadati</taxon>
        <taxon>Ignavibacteriota</taxon>
        <taxon>Ignavibacteria</taxon>
        <taxon>Ignavibacteriales</taxon>
        <taxon>Melioribacteraceae</taxon>
        <taxon>Stygiobacter</taxon>
    </lineage>
</organism>
<comment type="caution">
    <text evidence="3">The sequence shown here is derived from an EMBL/GenBank/DDBJ whole genome shotgun (WGS) entry which is preliminary data.</text>
</comment>
<dbReference type="PANTHER" id="PTHR43405">
    <property type="entry name" value="GLYCOSYL HYDROLASE DIGH"/>
    <property type="match status" value="1"/>
</dbReference>
<dbReference type="Proteomes" id="UP001221302">
    <property type="component" value="Unassembled WGS sequence"/>
</dbReference>
<dbReference type="InterPro" id="IPR017853">
    <property type="entry name" value="GH"/>
</dbReference>
<dbReference type="InterPro" id="IPR013783">
    <property type="entry name" value="Ig-like_fold"/>
</dbReference>
<dbReference type="Gene3D" id="2.60.40.4070">
    <property type="match status" value="1"/>
</dbReference>
<reference evidence="3" key="1">
    <citation type="submission" date="2023-03" db="EMBL/GenBank/DDBJ databases">
        <title>Stygiobacter electus gen. nov., sp. nov., facultatively anaerobic thermotolerant bacterium of the class Ignavibacteria from a well of Yessentuki mineral water deposit.</title>
        <authorList>
            <person name="Podosokorskaya O.A."/>
            <person name="Elcheninov A.G."/>
            <person name="Petrova N.F."/>
            <person name="Zavarzina D.G."/>
            <person name="Kublanov I.V."/>
            <person name="Merkel A.Y."/>
        </authorList>
    </citation>
    <scope>NUCLEOTIDE SEQUENCE</scope>
    <source>
        <strain evidence="3">09-Me</strain>
    </source>
</reference>
<gene>
    <name evidence="3" type="ORF">P0M35_08605</name>
</gene>
<dbReference type="Gene3D" id="2.60.40.10">
    <property type="entry name" value="Immunoglobulins"/>
    <property type="match status" value="2"/>
</dbReference>
<dbReference type="InterPro" id="IPR052177">
    <property type="entry name" value="Divisome_Glycosyl_Hydrolase"/>
</dbReference>
<dbReference type="InterPro" id="IPR036116">
    <property type="entry name" value="FN3_sf"/>
</dbReference>
<sequence length="792" mass="89845">MKKIFYLILLVIVSTNIFSQTNLPKREFRATWIASVTNIDWPSSRGQSVEDLKKSLTDLLDAIKDANLNAVFFQVRPECDALYKSSIEPWSYWLTGTQGKAPADNFDPLEFAIQEAHKRGIELHAWLNPYRARQASTYTRDANHISNTKPDWIMKFGNLWILNPGKPEVRNYNLQVVMDIVKRYDVDGIHFDDYFYPYPPDNMASNASYNSYDDKDFANDPRGFTSKDDWRRDNVNILMKAISDSVHKIKPHIKFGISPFGIWKNGVPSGITGMDAYNVIYADPIAWLKNGTVDYLIPQLYWKIGGNQDYNKLMPWWADSTAKYGKHFYTGNIYGSFTNAELPNQLKANRNNSKTSGMVLFSAKHIPLNTLKFTDSLKNTYYKYPALVPSMDWKDKINPNAPTNLRWDKLAGVRGDGLIWNEPTSASDGDKAFMYAIYKLNSSSLQQGDLDKSSNLYNIVGTNYASLKSAENISGTLYFTVTSLDRNYNESSNSNVIAVNVAVPQKPLQLLPADNALNQKDTIKFVWENTPHSNSNRLQIATDKDFTNIIFNQSNIVDTFKVITGLKGLTTYYWRITASNLAGESAYSDVRSFTTGFPLPPTLLSPLDKTTNVTLTPTLVWNKSKVAIQYNLKVADGLSIVPSITILDTTLADTFFTFKKKLSENKIYTWSVSAINQYGKSELAEPFKFKTQTQSAIEDNSIPTEFVLYQNYPNPFNPTTTISYQIPKECEVKLSIYDLLGKEVAVIVNEFQKPGIYNIEFRTQNSELSSGVYFYRLQAGSFVSTKKFVIMK</sequence>
<evidence type="ECO:0000256" key="1">
    <source>
        <dbReference type="ARBA" id="ARBA00022729"/>
    </source>
</evidence>
<dbReference type="RefSeq" id="WP_321535976.1">
    <property type="nucleotide sequence ID" value="NZ_JARGDL010000011.1"/>
</dbReference>
<dbReference type="InterPro" id="IPR026444">
    <property type="entry name" value="Secre_tail"/>
</dbReference>
<dbReference type="Pfam" id="PF18962">
    <property type="entry name" value="Por_Secre_tail"/>
    <property type="match status" value="1"/>
</dbReference>
<dbReference type="SUPFAM" id="SSF49265">
    <property type="entry name" value="Fibronectin type III"/>
    <property type="match status" value="1"/>
</dbReference>
<dbReference type="SUPFAM" id="SSF51445">
    <property type="entry name" value="(Trans)glycosidases"/>
    <property type="match status" value="1"/>
</dbReference>
<evidence type="ECO:0000259" key="2">
    <source>
        <dbReference type="SMART" id="SM00060"/>
    </source>
</evidence>
<dbReference type="PANTHER" id="PTHR43405:SF1">
    <property type="entry name" value="GLYCOSYL HYDROLASE DIGH"/>
    <property type="match status" value="1"/>
</dbReference>
<keyword evidence="1" id="KW-0732">Signal</keyword>
<evidence type="ECO:0000313" key="4">
    <source>
        <dbReference type="Proteomes" id="UP001221302"/>
    </source>
</evidence>